<gene>
    <name evidence="2" type="ORF">ES288_A08G208000v1</name>
</gene>
<feature type="compositionally biased region" description="Basic and acidic residues" evidence="1">
    <location>
        <begin position="46"/>
        <end position="65"/>
    </location>
</feature>
<name>A0A5D2FNP1_GOSDA</name>
<organism evidence="2 3">
    <name type="scientific">Gossypium darwinii</name>
    <name type="common">Darwin's cotton</name>
    <name type="synonym">Gossypium barbadense var. darwinii</name>
    <dbReference type="NCBI Taxonomy" id="34276"/>
    <lineage>
        <taxon>Eukaryota</taxon>
        <taxon>Viridiplantae</taxon>
        <taxon>Streptophyta</taxon>
        <taxon>Embryophyta</taxon>
        <taxon>Tracheophyta</taxon>
        <taxon>Spermatophyta</taxon>
        <taxon>Magnoliopsida</taxon>
        <taxon>eudicotyledons</taxon>
        <taxon>Gunneridae</taxon>
        <taxon>Pentapetalae</taxon>
        <taxon>rosids</taxon>
        <taxon>malvids</taxon>
        <taxon>Malvales</taxon>
        <taxon>Malvaceae</taxon>
        <taxon>Malvoideae</taxon>
        <taxon>Gossypium</taxon>
    </lineage>
</organism>
<keyword evidence="3" id="KW-1185">Reference proteome</keyword>
<accession>A0A5D2FNP1</accession>
<feature type="compositionally biased region" description="Polar residues" evidence="1">
    <location>
        <begin position="68"/>
        <end position="77"/>
    </location>
</feature>
<protein>
    <submittedName>
        <fullName evidence="2">Uncharacterized protein</fullName>
    </submittedName>
</protein>
<proteinExistence type="predicted"/>
<reference evidence="2 3" key="1">
    <citation type="submission" date="2019-06" db="EMBL/GenBank/DDBJ databases">
        <title>WGS assembly of Gossypium darwinii.</title>
        <authorList>
            <person name="Chen Z.J."/>
            <person name="Sreedasyam A."/>
            <person name="Ando A."/>
            <person name="Song Q."/>
            <person name="De L."/>
            <person name="Hulse-Kemp A."/>
            <person name="Ding M."/>
            <person name="Ye W."/>
            <person name="Kirkbride R."/>
            <person name="Jenkins J."/>
            <person name="Plott C."/>
            <person name="Lovell J."/>
            <person name="Lin Y.-M."/>
            <person name="Vaughn R."/>
            <person name="Liu B."/>
            <person name="Li W."/>
            <person name="Simpson S."/>
            <person name="Scheffler B."/>
            <person name="Saski C."/>
            <person name="Grover C."/>
            <person name="Hu G."/>
            <person name="Conover J."/>
            <person name="Carlson J."/>
            <person name="Shu S."/>
            <person name="Boston L."/>
            <person name="Williams M."/>
            <person name="Peterson D."/>
            <person name="Mcgee K."/>
            <person name="Jones D."/>
            <person name="Wendel J."/>
            <person name="Stelly D."/>
            <person name="Grimwood J."/>
            <person name="Schmutz J."/>
        </authorList>
    </citation>
    <scope>NUCLEOTIDE SEQUENCE [LARGE SCALE GENOMIC DNA]</scope>
    <source>
        <strain evidence="2">1808015.09</strain>
    </source>
</reference>
<dbReference type="AlphaFoldDB" id="A0A5D2FNP1"/>
<dbReference type="Proteomes" id="UP000323506">
    <property type="component" value="Chromosome A08"/>
</dbReference>
<evidence type="ECO:0000313" key="2">
    <source>
        <dbReference type="EMBL" id="TYH07122.1"/>
    </source>
</evidence>
<evidence type="ECO:0000313" key="3">
    <source>
        <dbReference type="Proteomes" id="UP000323506"/>
    </source>
</evidence>
<feature type="compositionally biased region" description="Polar residues" evidence="1">
    <location>
        <begin position="24"/>
        <end position="39"/>
    </location>
</feature>
<feature type="region of interest" description="Disordered" evidence="1">
    <location>
        <begin position="1"/>
        <end position="83"/>
    </location>
</feature>
<dbReference type="EMBL" id="CM017695">
    <property type="protein sequence ID" value="TYH07122.1"/>
    <property type="molecule type" value="Genomic_DNA"/>
</dbReference>
<evidence type="ECO:0000256" key="1">
    <source>
        <dbReference type="SAM" id="MobiDB-lite"/>
    </source>
</evidence>
<sequence>MLKTHKTKKLKHIENPKTRRRKSNTSNPKTPKQTPTKSFLFSPRPSESREKRKTSFEETKMEIPKTSKLINTGGSRPTSPPLPEFQQKLAALQPRSMVKPAVALLMLKYEPPDSHLSE</sequence>
<feature type="compositionally biased region" description="Basic residues" evidence="1">
    <location>
        <begin position="1"/>
        <end position="11"/>
    </location>
</feature>